<dbReference type="InterPro" id="IPR000286">
    <property type="entry name" value="HDACs"/>
</dbReference>
<dbReference type="Gene3D" id="3.40.800.20">
    <property type="entry name" value="Histone deacetylase domain"/>
    <property type="match status" value="1"/>
</dbReference>
<dbReference type="InterPro" id="IPR037138">
    <property type="entry name" value="His_deacetylse_dom_sf"/>
</dbReference>
<keyword evidence="6" id="KW-1185">Reference proteome</keyword>
<dbReference type="Pfam" id="PF00850">
    <property type="entry name" value="Hist_deacetyl"/>
    <property type="match status" value="1"/>
</dbReference>
<dbReference type="PRINTS" id="PR01270">
    <property type="entry name" value="HDASUPER"/>
</dbReference>
<evidence type="ECO:0000256" key="2">
    <source>
        <dbReference type="ARBA" id="ARBA00022491"/>
    </source>
</evidence>
<reference evidence="5" key="1">
    <citation type="submission" date="2022-12" db="EMBL/GenBank/DDBJ databases">
        <title>Draft genome assemblies for two species of Escallonia (Escalloniales).</title>
        <authorList>
            <person name="Chanderbali A."/>
            <person name="Dervinis C."/>
            <person name="Anghel I."/>
            <person name="Soltis D."/>
            <person name="Soltis P."/>
            <person name="Zapata F."/>
        </authorList>
    </citation>
    <scope>NUCLEOTIDE SEQUENCE</scope>
    <source>
        <strain evidence="5">UCBG64.0493</strain>
        <tissue evidence="5">Leaf</tissue>
    </source>
</reference>
<evidence type="ECO:0000313" key="5">
    <source>
        <dbReference type="EMBL" id="KAK3037992.1"/>
    </source>
</evidence>
<dbReference type="AlphaFoldDB" id="A0AA88X171"/>
<evidence type="ECO:0000256" key="1">
    <source>
        <dbReference type="ARBA" id="ARBA00001947"/>
    </source>
</evidence>
<accession>A0AA88X171</accession>
<sequence>MIRNGLDYLGTFYICSSNDSRKRVGLIFDERMSLHNDPFYADHVENPNRIKWIWEKLQSAGISKKCVCLEAKSAEDNHVLSVHTQRHVEFIKKVSSTQLSRKDRKLAEHNDVYYNQGSSQAAFIAAGCVVELAMKVANGELSSGFAVVRPPGHHAEAEEAKGFCLLNNVAIAAKTILDLDFGIKRILILDIDVHHGNGTQHMFWSNPDVLYFSVHRYGNGFYPLFSGSHTEIGTGKGKGFNINVPWTRDKCRDSDYLAVWQHILIPVVRAFKPQMTIISAGFDAADGDSIGGCSVTAEGFSTLVQKVMEFSGGKVVMALEGGYDRDSLERSVLACVEVLLEENLTYEYCEIPLESTQQVIKLSTNVGDFAGRTHTSSHISE</sequence>
<evidence type="ECO:0000313" key="6">
    <source>
        <dbReference type="Proteomes" id="UP001188597"/>
    </source>
</evidence>
<dbReference type="Proteomes" id="UP001188597">
    <property type="component" value="Unassembled WGS sequence"/>
</dbReference>
<dbReference type="GO" id="GO:0005737">
    <property type="term" value="C:cytoplasm"/>
    <property type="evidence" value="ECO:0007669"/>
    <property type="project" value="TreeGrafter"/>
</dbReference>
<dbReference type="CDD" id="cd09992">
    <property type="entry name" value="HDAC_classII"/>
    <property type="match status" value="1"/>
</dbReference>
<dbReference type="InterPro" id="IPR023801">
    <property type="entry name" value="His_deacetylse_dom"/>
</dbReference>
<protein>
    <recommendedName>
        <fullName evidence="4">Histone deacetylase domain-containing protein</fullName>
    </recommendedName>
</protein>
<name>A0AA88X171_9ASTE</name>
<gene>
    <name evidence="5" type="ORF">RJ639_031579</name>
</gene>
<dbReference type="SUPFAM" id="SSF52768">
    <property type="entry name" value="Arginase/deacetylase"/>
    <property type="match status" value="1"/>
</dbReference>
<dbReference type="InterPro" id="IPR023696">
    <property type="entry name" value="Ureohydrolase_dom_sf"/>
</dbReference>
<keyword evidence="2" id="KW-0678">Repressor</keyword>
<dbReference type="PANTHER" id="PTHR10625:SF25">
    <property type="entry name" value="HISTONE DEACETYLASE 18-RELATED"/>
    <property type="match status" value="1"/>
</dbReference>
<evidence type="ECO:0000256" key="3">
    <source>
        <dbReference type="ARBA" id="ARBA00022853"/>
    </source>
</evidence>
<keyword evidence="3" id="KW-0156">Chromatin regulator</keyword>
<proteinExistence type="predicted"/>
<comment type="caution">
    <text evidence="5">The sequence shown here is derived from an EMBL/GenBank/DDBJ whole genome shotgun (WGS) entry which is preliminary data.</text>
</comment>
<organism evidence="5 6">
    <name type="scientific">Escallonia herrerae</name>
    <dbReference type="NCBI Taxonomy" id="1293975"/>
    <lineage>
        <taxon>Eukaryota</taxon>
        <taxon>Viridiplantae</taxon>
        <taxon>Streptophyta</taxon>
        <taxon>Embryophyta</taxon>
        <taxon>Tracheophyta</taxon>
        <taxon>Spermatophyta</taxon>
        <taxon>Magnoliopsida</taxon>
        <taxon>eudicotyledons</taxon>
        <taxon>Gunneridae</taxon>
        <taxon>Pentapetalae</taxon>
        <taxon>asterids</taxon>
        <taxon>campanulids</taxon>
        <taxon>Escalloniales</taxon>
        <taxon>Escalloniaceae</taxon>
        <taxon>Escallonia</taxon>
    </lineage>
</organism>
<dbReference type="EMBL" id="JAVXUP010000108">
    <property type="protein sequence ID" value="KAK3037992.1"/>
    <property type="molecule type" value="Genomic_DNA"/>
</dbReference>
<comment type="cofactor">
    <cofactor evidence="1">
        <name>Zn(2+)</name>
        <dbReference type="ChEBI" id="CHEBI:29105"/>
    </cofactor>
</comment>
<feature type="domain" description="Histone deacetylase" evidence="4">
    <location>
        <begin position="43"/>
        <end position="339"/>
    </location>
</feature>
<dbReference type="GO" id="GO:0004407">
    <property type="term" value="F:histone deacetylase activity"/>
    <property type="evidence" value="ECO:0007669"/>
    <property type="project" value="TreeGrafter"/>
</dbReference>
<dbReference type="GO" id="GO:0040029">
    <property type="term" value="P:epigenetic regulation of gene expression"/>
    <property type="evidence" value="ECO:0007669"/>
    <property type="project" value="TreeGrafter"/>
</dbReference>
<dbReference type="GO" id="GO:0000118">
    <property type="term" value="C:histone deacetylase complex"/>
    <property type="evidence" value="ECO:0007669"/>
    <property type="project" value="TreeGrafter"/>
</dbReference>
<dbReference type="PANTHER" id="PTHR10625">
    <property type="entry name" value="HISTONE DEACETYLASE HDAC1-RELATED"/>
    <property type="match status" value="1"/>
</dbReference>
<evidence type="ECO:0000259" key="4">
    <source>
        <dbReference type="Pfam" id="PF00850"/>
    </source>
</evidence>